<evidence type="ECO:0000313" key="2">
    <source>
        <dbReference type="EMBL" id="ANW12260.1"/>
    </source>
</evidence>
<accession>A0A1B1V5J1</accession>
<sequence length="92" mass="10809">MRRNIGNAAYFAENHNSILDHDQLDQIVSRNKSFLKDFILVMACLVVFVLLIVFILLLYNYNRMSMLVEKQRKEKINTFLMNLDRRVASAEA</sequence>
<dbReference type="EMBL" id="KU659593">
    <property type="protein sequence ID" value="ANW12260.1"/>
    <property type="molecule type" value="Genomic_DNA"/>
</dbReference>
<keyword evidence="1" id="KW-0472">Membrane</keyword>
<organism evidence="2">
    <name type="scientific">Malacosoma sp. alphabaculovirus</name>
    <dbReference type="NCBI Taxonomy" id="1881632"/>
    <lineage>
        <taxon>Viruses</taxon>
        <taxon>Viruses incertae sedis</taxon>
        <taxon>Naldaviricetes</taxon>
        <taxon>Lefavirales</taxon>
        <taxon>Baculoviridae</taxon>
        <taxon>Alphabaculovirus</taxon>
    </lineage>
</organism>
<protein>
    <submittedName>
        <fullName evidence="2">Ac104</fullName>
    </submittedName>
</protein>
<dbReference type="Pfam" id="PF06143">
    <property type="entry name" value="Baculo_11_kDa"/>
    <property type="match status" value="1"/>
</dbReference>
<proteinExistence type="predicted"/>
<evidence type="ECO:0000256" key="1">
    <source>
        <dbReference type="SAM" id="Phobius"/>
    </source>
</evidence>
<reference evidence="2" key="1">
    <citation type="submission" date="2016-01" db="EMBL/GenBank/DDBJ databases">
        <authorList>
            <person name="Oliw E.H."/>
        </authorList>
    </citation>
    <scope>NUCLEOTIDE SEQUENCE</scope>
    <source>
        <strain evidence="2">164</strain>
    </source>
</reference>
<dbReference type="InterPro" id="IPR009313">
    <property type="entry name" value="Baculo_11_kDa"/>
</dbReference>
<gene>
    <name evidence="2" type="primary">masp1.27</name>
</gene>
<keyword evidence="1" id="KW-1133">Transmembrane helix</keyword>
<keyword evidence="1" id="KW-0812">Transmembrane</keyword>
<feature type="transmembrane region" description="Helical" evidence="1">
    <location>
        <begin position="38"/>
        <end position="61"/>
    </location>
</feature>
<name>A0A1B1V5J1_9ABAC</name>